<keyword evidence="2" id="KW-0812">Transmembrane</keyword>
<feature type="transmembrane region" description="Helical" evidence="2">
    <location>
        <begin position="20"/>
        <end position="38"/>
    </location>
</feature>
<accession>A0AAD8FII6</accession>
<keyword evidence="2" id="KW-0472">Membrane</keyword>
<reference evidence="3" key="2">
    <citation type="submission" date="2023-04" db="EMBL/GenBank/DDBJ databases">
        <authorList>
            <person name="Bu L."/>
            <person name="Lu L."/>
            <person name="Laidemitt M.R."/>
            <person name="Zhang S.M."/>
            <person name="Mutuku M."/>
            <person name="Mkoji G."/>
            <person name="Steinauer M."/>
            <person name="Loker E.S."/>
        </authorList>
    </citation>
    <scope>NUCLEOTIDE SEQUENCE</scope>
    <source>
        <strain evidence="3">KasaAsao</strain>
        <tissue evidence="3">Whole Snail</tissue>
    </source>
</reference>
<keyword evidence="2" id="KW-1133">Transmembrane helix</keyword>
<feature type="compositionally biased region" description="Polar residues" evidence="1">
    <location>
        <begin position="245"/>
        <end position="260"/>
    </location>
</feature>
<organism evidence="3 4">
    <name type="scientific">Biomphalaria pfeifferi</name>
    <name type="common">Bloodfluke planorb</name>
    <name type="synonym">Freshwater snail</name>
    <dbReference type="NCBI Taxonomy" id="112525"/>
    <lineage>
        <taxon>Eukaryota</taxon>
        <taxon>Metazoa</taxon>
        <taxon>Spiralia</taxon>
        <taxon>Lophotrochozoa</taxon>
        <taxon>Mollusca</taxon>
        <taxon>Gastropoda</taxon>
        <taxon>Heterobranchia</taxon>
        <taxon>Euthyneura</taxon>
        <taxon>Panpulmonata</taxon>
        <taxon>Hygrophila</taxon>
        <taxon>Lymnaeoidea</taxon>
        <taxon>Planorbidae</taxon>
        <taxon>Biomphalaria</taxon>
    </lineage>
</organism>
<gene>
    <name evidence="3" type="ORF">Bpfe_004438</name>
</gene>
<reference evidence="3" key="1">
    <citation type="journal article" date="2023" name="PLoS Negl. Trop. Dis.">
        <title>A genome sequence for Biomphalaria pfeifferi, the major vector snail for the human-infecting parasite Schistosoma mansoni.</title>
        <authorList>
            <person name="Bu L."/>
            <person name="Lu L."/>
            <person name="Laidemitt M.R."/>
            <person name="Zhang S.M."/>
            <person name="Mutuku M."/>
            <person name="Mkoji G."/>
            <person name="Steinauer M."/>
            <person name="Loker E.S."/>
        </authorList>
    </citation>
    <scope>NUCLEOTIDE SEQUENCE</scope>
    <source>
        <strain evidence="3">KasaAsao</strain>
    </source>
</reference>
<keyword evidence="4" id="KW-1185">Reference proteome</keyword>
<feature type="region of interest" description="Disordered" evidence="1">
    <location>
        <begin position="196"/>
        <end position="383"/>
    </location>
</feature>
<dbReference type="EMBL" id="JASAOG010000011">
    <property type="protein sequence ID" value="KAK0066317.1"/>
    <property type="molecule type" value="Genomic_DNA"/>
</dbReference>
<evidence type="ECO:0000313" key="3">
    <source>
        <dbReference type="EMBL" id="KAK0066317.1"/>
    </source>
</evidence>
<feature type="compositionally biased region" description="Polar residues" evidence="1">
    <location>
        <begin position="220"/>
        <end position="235"/>
    </location>
</feature>
<comment type="caution">
    <text evidence="3">The sequence shown here is derived from an EMBL/GenBank/DDBJ whole genome shotgun (WGS) entry which is preliminary data.</text>
</comment>
<dbReference type="Proteomes" id="UP001233172">
    <property type="component" value="Unassembled WGS sequence"/>
</dbReference>
<feature type="compositionally biased region" description="Polar residues" evidence="1">
    <location>
        <begin position="295"/>
        <end position="310"/>
    </location>
</feature>
<name>A0AAD8FII6_BIOPF</name>
<protein>
    <submittedName>
        <fullName evidence="3">Uncharacterized protein</fullName>
    </submittedName>
</protein>
<proteinExistence type="predicted"/>
<evidence type="ECO:0000256" key="1">
    <source>
        <dbReference type="SAM" id="MobiDB-lite"/>
    </source>
</evidence>
<feature type="compositionally biased region" description="Polar residues" evidence="1">
    <location>
        <begin position="270"/>
        <end position="285"/>
    </location>
</feature>
<evidence type="ECO:0000313" key="4">
    <source>
        <dbReference type="Proteomes" id="UP001233172"/>
    </source>
</evidence>
<dbReference type="AlphaFoldDB" id="A0AAD8FII6"/>
<feature type="compositionally biased region" description="Polar residues" evidence="1">
    <location>
        <begin position="320"/>
        <end position="335"/>
    </location>
</feature>
<evidence type="ECO:0000256" key="2">
    <source>
        <dbReference type="SAM" id="Phobius"/>
    </source>
</evidence>
<sequence>MDFPTTSLCPPNDQQPPSTWIFLALFLLLLLAWFCYIIKRLCWRVPTDKDDIDDTYEDIDGADYTNVSLVTMPTTSTSTASNQLPLLEPSRHLHYINMPNFHIGAFSEIQCPVNGICNASNDSPINQSNATERGCIYVNDLKLKRHLKKRKILLSNAFRKTSHHYYSNIKDVTLRVKKDPRMKYLRTLNSVSKQLCPTKDEASTSQSSQGKLDVPDSKQLCPTRNEASTSQSSQGKLDIPDSKQLCPTRNEASTPQSSQGKLDVPDSKQLCPTRNEASTSQSSQGKLDIPDSKQLCPTRNEASTPQSSQGKLDVPDSKQLCPTRNEASTSQSSQGKLDVPDSKQLCPTRNEASTSQSSQGKLDVPDSKQLSPTGDTETLPEGINSQCADLPEANVRSCKNVHSCNAALKCKTPLLVTTTTSRSRRKPRHYFKRRTKPSDCKVKDGAQRRFLFTSYTLHVVGRFSHVFNMVDIPYIED</sequence>
<feature type="compositionally biased region" description="Polar residues" evidence="1">
    <location>
        <begin position="345"/>
        <end position="360"/>
    </location>
</feature>